<dbReference type="EMBL" id="BARW01003597">
    <property type="protein sequence ID" value="GAI68966.1"/>
    <property type="molecule type" value="Genomic_DNA"/>
</dbReference>
<gene>
    <name evidence="1" type="ORF">S12H4_09045</name>
</gene>
<sequence>MLLRDRETLWYSEIDKDEMSKAKLLPKHIVNFIVEECKGRAVPTILYEMAAEKLHCSQIQIRELVKLAIDGGLIEKKRGILIPIIVKTRGKKD</sequence>
<dbReference type="AlphaFoldDB" id="X1RPT1"/>
<comment type="caution">
    <text evidence="1">The sequence shown here is derived from an EMBL/GenBank/DDBJ whole genome shotgun (WGS) entry which is preliminary data.</text>
</comment>
<proteinExistence type="predicted"/>
<reference evidence="1" key="1">
    <citation type="journal article" date="2014" name="Front. Microbiol.">
        <title>High frequency of phylogenetically diverse reductive dehalogenase-homologous genes in deep subseafloor sedimentary metagenomes.</title>
        <authorList>
            <person name="Kawai M."/>
            <person name="Futagami T."/>
            <person name="Toyoda A."/>
            <person name="Takaki Y."/>
            <person name="Nishi S."/>
            <person name="Hori S."/>
            <person name="Arai W."/>
            <person name="Tsubouchi T."/>
            <person name="Morono Y."/>
            <person name="Uchiyama I."/>
            <person name="Ito T."/>
            <person name="Fujiyama A."/>
            <person name="Inagaki F."/>
            <person name="Takami H."/>
        </authorList>
    </citation>
    <scope>NUCLEOTIDE SEQUENCE</scope>
    <source>
        <strain evidence="1">Expedition CK06-06</strain>
    </source>
</reference>
<evidence type="ECO:0000313" key="1">
    <source>
        <dbReference type="EMBL" id="GAI68966.1"/>
    </source>
</evidence>
<protein>
    <submittedName>
        <fullName evidence="1">Uncharacterized protein</fullName>
    </submittedName>
</protein>
<accession>X1RPT1</accession>
<organism evidence="1">
    <name type="scientific">marine sediment metagenome</name>
    <dbReference type="NCBI Taxonomy" id="412755"/>
    <lineage>
        <taxon>unclassified sequences</taxon>
        <taxon>metagenomes</taxon>
        <taxon>ecological metagenomes</taxon>
    </lineage>
</organism>
<name>X1RPT1_9ZZZZ</name>